<comment type="cofactor">
    <cofactor evidence="2">
        <name>heme</name>
        <dbReference type="ChEBI" id="CHEBI:30413"/>
    </cofactor>
</comment>
<dbReference type="PRINTS" id="PR00463">
    <property type="entry name" value="EP450I"/>
</dbReference>
<dbReference type="GO" id="GO:0005506">
    <property type="term" value="F:iron ion binding"/>
    <property type="evidence" value="ECO:0007669"/>
    <property type="project" value="InterPro"/>
</dbReference>
<dbReference type="GeneID" id="80348526"/>
<accession>A0A7G1KM79</accession>
<dbReference type="InterPro" id="IPR036396">
    <property type="entry name" value="Cyt_P450_sf"/>
</dbReference>
<dbReference type="PANTHER" id="PTHR24305:SF166">
    <property type="entry name" value="CYTOCHROME P450 12A4, MITOCHONDRIAL-RELATED"/>
    <property type="match status" value="1"/>
</dbReference>
<name>A0A7G1KM79_9NOCA</name>
<protein>
    <submittedName>
        <fullName evidence="3">Cytochrome P450</fullName>
    </submittedName>
</protein>
<dbReference type="InterPro" id="IPR001128">
    <property type="entry name" value="Cyt_P450"/>
</dbReference>
<gene>
    <name evidence="3" type="ORF">NWFMUON74_40400</name>
</gene>
<dbReference type="PRINTS" id="PR00385">
    <property type="entry name" value="P450"/>
</dbReference>
<evidence type="ECO:0000256" key="1">
    <source>
        <dbReference type="ARBA" id="ARBA00010617"/>
    </source>
</evidence>
<dbReference type="InterPro" id="IPR050121">
    <property type="entry name" value="Cytochrome_P450_monoxygenase"/>
</dbReference>
<proteinExistence type="inferred from homology"/>
<dbReference type="PANTHER" id="PTHR24305">
    <property type="entry name" value="CYTOCHROME P450"/>
    <property type="match status" value="1"/>
</dbReference>
<dbReference type="InterPro" id="IPR002401">
    <property type="entry name" value="Cyt_P450_E_grp-I"/>
</dbReference>
<dbReference type="KEGG" id="nwl:NWFMUON74_40400"/>
<organism evidence="3 4">
    <name type="scientific">Nocardia wallacei</name>
    <dbReference type="NCBI Taxonomy" id="480035"/>
    <lineage>
        <taxon>Bacteria</taxon>
        <taxon>Bacillati</taxon>
        <taxon>Actinomycetota</taxon>
        <taxon>Actinomycetes</taxon>
        <taxon>Mycobacteriales</taxon>
        <taxon>Nocardiaceae</taxon>
        <taxon>Nocardia</taxon>
    </lineage>
</organism>
<dbReference type="Proteomes" id="UP000516173">
    <property type="component" value="Chromosome"/>
</dbReference>
<dbReference type="GO" id="GO:0004497">
    <property type="term" value="F:monooxygenase activity"/>
    <property type="evidence" value="ECO:0007669"/>
    <property type="project" value="InterPro"/>
</dbReference>
<evidence type="ECO:0000256" key="2">
    <source>
        <dbReference type="PIRSR" id="PIRSR602401-1"/>
    </source>
</evidence>
<dbReference type="Pfam" id="PF00067">
    <property type="entry name" value="p450"/>
    <property type="match status" value="1"/>
</dbReference>
<dbReference type="EMBL" id="AP023396">
    <property type="protein sequence ID" value="BCK56268.1"/>
    <property type="molecule type" value="Genomic_DNA"/>
</dbReference>
<dbReference type="GO" id="GO:0020037">
    <property type="term" value="F:heme binding"/>
    <property type="evidence" value="ECO:0007669"/>
    <property type="project" value="InterPro"/>
</dbReference>
<reference evidence="3 4" key="1">
    <citation type="submission" date="2020-08" db="EMBL/GenBank/DDBJ databases">
        <title>Genome Sequencing of Nocardia wallacei strain FMUON74 and assembly.</title>
        <authorList>
            <person name="Toyokawa M."/>
            <person name="Uesaka K."/>
        </authorList>
    </citation>
    <scope>NUCLEOTIDE SEQUENCE [LARGE SCALE GENOMIC DNA]</scope>
    <source>
        <strain evidence="3 4">FMUON74</strain>
    </source>
</reference>
<keyword evidence="2" id="KW-0408">Iron</keyword>
<keyword evidence="2" id="KW-0479">Metal-binding</keyword>
<dbReference type="GO" id="GO:0016705">
    <property type="term" value="F:oxidoreductase activity, acting on paired donors, with incorporation or reduction of molecular oxygen"/>
    <property type="evidence" value="ECO:0007669"/>
    <property type="project" value="InterPro"/>
</dbReference>
<feature type="binding site" description="axial binding residue" evidence="2">
    <location>
        <position position="354"/>
    </location>
    <ligand>
        <name>heme</name>
        <dbReference type="ChEBI" id="CHEBI:30413"/>
    </ligand>
    <ligandPart>
        <name>Fe</name>
        <dbReference type="ChEBI" id="CHEBI:18248"/>
    </ligandPart>
</feature>
<dbReference type="Gene3D" id="1.10.630.10">
    <property type="entry name" value="Cytochrome P450"/>
    <property type="match status" value="1"/>
</dbReference>
<dbReference type="AlphaFoldDB" id="A0A7G1KM79"/>
<keyword evidence="2" id="KW-0349">Heme</keyword>
<dbReference type="SUPFAM" id="SSF48264">
    <property type="entry name" value="Cytochrome P450"/>
    <property type="match status" value="1"/>
</dbReference>
<comment type="similarity">
    <text evidence="1">Belongs to the cytochrome P450 family.</text>
</comment>
<sequence>MSLWDTDPLRAIEQAIAHDGHVFTVHRPGKPPRVHVSSPLCLREVFLEHDGELRACGSRLLAPLVGEQSLGSLNGLRHKNVRRTLAPSLRGAALRRHRDDISAIAGEEIRRVAPGTALALSAIASAITTRVLLLYCFGALPDDRAAELSAAFDDAFGALHVKSTDPHRFGVARRRLDAAVAAEIGHAAHSVDGEDCALGRLLNAKDIAGSESCHRVVRDQLVTLLVAGRESTPNVIVHAVHQAYRTPAVRRALTDELTGSAADIESLRYLDAFHNEVLRVASVVPTGITRRCVGNFVSQGHEFLSGVEVVPGIHGVHRRADLYPNPERFDPDRFLRRKFSATEFLPYGLGARRCLGAALATLEIKSVLAAILTDPTVEVRINRHDRTAPQQPGPVVAAPGGIELARTSQR</sequence>
<keyword evidence="4" id="KW-1185">Reference proteome</keyword>
<evidence type="ECO:0000313" key="3">
    <source>
        <dbReference type="EMBL" id="BCK56268.1"/>
    </source>
</evidence>
<dbReference type="RefSeq" id="WP_187683371.1">
    <property type="nucleotide sequence ID" value="NZ_AP023396.1"/>
</dbReference>
<evidence type="ECO:0000313" key="4">
    <source>
        <dbReference type="Proteomes" id="UP000516173"/>
    </source>
</evidence>